<comment type="similarity">
    <text evidence="2">Belongs to the TUBGCP family.</text>
</comment>
<sequence>MKTTVEVDGFGMEAAADHGSEESIANGKRISPVLPTFFSEPNLQVRTSMRFCFHRSHPSTVKDMMDLESVHMEYLADSLCICFLSDETKGVGSIIESILQCALDFRSCITFGAWDSEDLSGKLSKINISQ</sequence>
<evidence type="ECO:0000256" key="5">
    <source>
        <dbReference type="ARBA" id="ARBA00023212"/>
    </source>
</evidence>
<keyword evidence="3" id="KW-0963">Cytoplasm</keyword>
<evidence type="ECO:0000256" key="3">
    <source>
        <dbReference type="ARBA" id="ARBA00022490"/>
    </source>
</evidence>
<evidence type="ECO:0000259" key="6">
    <source>
        <dbReference type="Pfam" id="PF04130"/>
    </source>
</evidence>
<evidence type="ECO:0000256" key="4">
    <source>
        <dbReference type="ARBA" id="ARBA00022701"/>
    </source>
</evidence>
<name>A0AAQ3NNK8_VIGMU</name>
<protein>
    <recommendedName>
        <fullName evidence="6">Gamma tubulin complex component C-terminal domain-containing protein</fullName>
    </recommendedName>
</protein>
<dbReference type="GO" id="GO:0005874">
    <property type="term" value="C:microtubule"/>
    <property type="evidence" value="ECO:0007669"/>
    <property type="project" value="UniProtKB-KW"/>
</dbReference>
<organism evidence="7 8">
    <name type="scientific">Vigna mungo</name>
    <name type="common">Black gram</name>
    <name type="synonym">Phaseolus mungo</name>
    <dbReference type="NCBI Taxonomy" id="3915"/>
    <lineage>
        <taxon>Eukaryota</taxon>
        <taxon>Viridiplantae</taxon>
        <taxon>Streptophyta</taxon>
        <taxon>Embryophyta</taxon>
        <taxon>Tracheophyta</taxon>
        <taxon>Spermatophyta</taxon>
        <taxon>Magnoliopsida</taxon>
        <taxon>eudicotyledons</taxon>
        <taxon>Gunneridae</taxon>
        <taxon>Pentapetalae</taxon>
        <taxon>rosids</taxon>
        <taxon>fabids</taxon>
        <taxon>Fabales</taxon>
        <taxon>Fabaceae</taxon>
        <taxon>Papilionoideae</taxon>
        <taxon>50 kb inversion clade</taxon>
        <taxon>NPAAA clade</taxon>
        <taxon>indigoferoid/millettioid clade</taxon>
        <taxon>Phaseoleae</taxon>
        <taxon>Vigna</taxon>
    </lineage>
</organism>
<dbReference type="InterPro" id="IPR042241">
    <property type="entry name" value="GCP_C_sf"/>
</dbReference>
<gene>
    <name evidence="7" type="ORF">V8G54_016962</name>
</gene>
<feature type="domain" description="Gamma tubulin complex component C-terminal" evidence="6">
    <location>
        <begin position="60"/>
        <end position="111"/>
    </location>
</feature>
<evidence type="ECO:0000256" key="1">
    <source>
        <dbReference type="ARBA" id="ARBA00004245"/>
    </source>
</evidence>
<dbReference type="AlphaFoldDB" id="A0AAQ3NNK8"/>
<proteinExistence type="inferred from homology"/>
<comment type="subcellular location">
    <subcellularLocation>
        <location evidence="1">Cytoplasm</location>
        <location evidence="1">Cytoskeleton</location>
    </subcellularLocation>
</comment>
<reference evidence="7 8" key="1">
    <citation type="journal article" date="2023" name="Life. Sci Alliance">
        <title>Evolutionary insights into 3D genome organization and epigenetic landscape of Vigna mungo.</title>
        <authorList>
            <person name="Junaid A."/>
            <person name="Singh B."/>
            <person name="Bhatia S."/>
        </authorList>
    </citation>
    <scope>NUCLEOTIDE SEQUENCE [LARGE SCALE GENOMIC DNA]</scope>
    <source>
        <strain evidence="7">Urdbean</strain>
    </source>
</reference>
<dbReference type="Proteomes" id="UP001374535">
    <property type="component" value="Chromosome 5"/>
</dbReference>
<dbReference type="InterPro" id="IPR040457">
    <property type="entry name" value="GCP_C"/>
</dbReference>
<keyword evidence="8" id="KW-1185">Reference proteome</keyword>
<dbReference type="Gene3D" id="1.20.120.1900">
    <property type="entry name" value="Gamma-tubulin complex, C-terminal domain"/>
    <property type="match status" value="1"/>
</dbReference>
<dbReference type="EMBL" id="CP144696">
    <property type="protein sequence ID" value="WVZ12432.1"/>
    <property type="molecule type" value="Genomic_DNA"/>
</dbReference>
<evidence type="ECO:0000313" key="7">
    <source>
        <dbReference type="EMBL" id="WVZ12432.1"/>
    </source>
</evidence>
<dbReference type="Pfam" id="PF04130">
    <property type="entry name" value="GCP_C_terminal"/>
    <property type="match status" value="1"/>
</dbReference>
<keyword evidence="4" id="KW-0493">Microtubule</keyword>
<keyword evidence="5" id="KW-0206">Cytoskeleton</keyword>
<dbReference type="GO" id="GO:0043015">
    <property type="term" value="F:gamma-tubulin binding"/>
    <property type="evidence" value="ECO:0007669"/>
    <property type="project" value="InterPro"/>
</dbReference>
<accession>A0AAQ3NNK8</accession>
<evidence type="ECO:0000256" key="2">
    <source>
        <dbReference type="ARBA" id="ARBA00010337"/>
    </source>
</evidence>
<evidence type="ECO:0000313" key="8">
    <source>
        <dbReference type="Proteomes" id="UP001374535"/>
    </source>
</evidence>